<sequence length="391" mass="42186">MALGSQYDILSDEDKQKVQQNTADWEAATAAGDTKAAEQAHINNAAIWAKPEYGLNTSADGSTQTQIQQPAAATAADYGTSNTAESYINDMVANETAGELASIENDYQNNVSSLDRAEAKIPETYYAARNAAAKTSMQNQNAWNELANARGLNTGATGQAALSRQNALQSSLTGINTQEANAKSDIALQRQQLAADYQAQIASARSSGNATLANMLYQEWVRQDELTQQQAQYEQERSDTTAKENAQALASIGDYSGYKTAYGWTDAQVQQANALFKAQQTAASASSSSSSGSSSSSKSLTYTQAKALADNGVYTDNVINALKEYGFSDSDIFRMYPNYNPATHGAISSAKVQMLDDWYKDATPYEFKSWVQRAISNGKLTDSEYEAWANS</sequence>
<organism evidence="1 2">
    <name type="scientific">Papillibacter cinnamivorans DSM 12816</name>
    <dbReference type="NCBI Taxonomy" id="1122930"/>
    <lineage>
        <taxon>Bacteria</taxon>
        <taxon>Bacillati</taxon>
        <taxon>Bacillota</taxon>
        <taxon>Clostridia</taxon>
        <taxon>Eubacteriales</taxon>
        <taxon>Oscillospiraceae</taxon>
        <taxon>Papillibacter</taxon>
    </lineage>
</organism>
<evidence type="ECO:0000313" key="2">
    <source>
        <dbReference type="Proteomes" id="UP000192790"/>
    </source>
</evidence>
<dbReference type="AlphaFoldDB" id="A0A1W1YXY3"/>
<protein>
    <submittedName>
        <fullName evidence="1">Uncharacterized protein</fullName>
    </submittedName>
</protein>
<dbReference type="STRING" id="1122930.SAMN02745168_0763"/>
<dbReference type="OrthoDB" id="1869264at2"/>
<proteinExistence type="predicted"/>
<gene>
    <name evidence="1" type="ORF">SAMN02745168_0763</name>
</gene>
<evidence type="ECO:0000313" key="1">
    <source>
        <dbReference type="EMBL" id="SMC40994.1"/>
    </source>
</evidence>
<dbReference type="Proteomes" id="UP000192790">
    <property type="component" value="Unassembled WGS sequence"/>
</dbReference>
<accession>A0A1W1YXY3</accession>
<dbReference type="EMBL" id="FWXW01000001">
    <property type="protein sequence ID" value="SMC40994.1"/>
    <property type="molecule type" value="Genomic_DNA"/>
</dbReference>
<keyword evidence="2" id="KW-1185">Reference proteome</keyword>
<reference evidence="1 2" key="1">
    <citation type="submission" date="2017-04" db="EMBL/GenBank/DDBJ databases">
        <authorList>
            <person name="Afonso C.L."/>
            <person name="Miller P.J."/>
            <person name="Scott M.A."/>
            <person name="Spackman E."/>
            <person name="Goraichik I."/>
            <person name="Dimitrov K.M."/>
            <person name="Suarez D.L."/>
            <person name="Swayne D.E."/>
        </authorList>
    </citation>
    <scope>NUCLEOTIDE SEQUENCE [LARGE SCALE GENOMIC DNA]</scope>
    <source>
        <strain evidence="1 2">DSM 12816</strain>
    </source>
</reference>
<dbReference type="RefSeq" id="WP_084233375.1">
    <property type="nucleotide sequence ID" value="NZ_FWXW01000001.1"/>
</dbReference>
<name>A0A1W1YXY3_9FIRM</name>